<evidence type="ECO:0000313" key="4">
    <source>
        <dbReference type="Proteomes" id="UP000295818"/>
    </source>
</evidence>
<dbReference type="InterPro" id="IPR042001">
    <property type="entry name" value="Sortase_F"/>
</dbReference>
<feature type="compositionally biased region" description="Low complexity" evidence="2">
    <location>
        <begin position="25"/>
        <end position="70"/>
    </location>
</feature>
<keyword evidence="1" id="KW-0378">Hydrolase</keyword>
<evidence type="ECO:0000313" key="3">
    <source>
        <dbReference type="EMBL" id="TCO22776.1"/>
    </source>
</evidence>
<evidence type="ECO:0000256" key="2">
    <source>
        <dbReference type="SAM" id="MobiDB-lite"/>
    </source>
</evidence>
<reference evidence="3 4" key="1">
    <citation type="journal article" date="2015" name="Stand. Genomic Sci.">
        <title>Genomic Encyclopedia of Bacterial and Archaeal Type Strains, Phase III: the genomes of soil and plant-associated and newly described type strains.</title>
        <authorList>
            <person name="Whitman W.B."/>
            <person name="Woyke T."/>
            <person name="Klenk H.P."/>
            <person name="Zhou Y."/>
            <person name="Lilburn T.G."/>
            <person name="Beck B.J."/>
            <person name="De Vos P."/>
            <person name="Vandamme P."/>
            <person name="Eisen J.A."/>
            <person name="Garrity G."/>
            <person name="Hugenholtz P."/>
            <person name="Kyrpides N.C."/>
        </authorList>
    </citation>
    <scope>NUCLEOTIDE SEQUENCE [LARGE SCALE GENOMIC DNA]</scope>
    <source>
        <strain evidence="3 4">VKM Ac-2538</strain>
    </source>
</reference>
<evidence type="ECO:0000256" key="1">
    <source>
        <dbReference type="ARBA" id="ARBA00022801"/>
    </source>
</evidence>
<gene>
    <name evidence="3" type="ORF">EV644_10683</name>
</gene>
<dbReference type="InterPro" id="IPR005754">
    <property type="entry name" value="Sortase"/>
</dbReference>
<dbReference type="InterPro" id="IPR023365">
    <property type="entry name" value="Sortase_dom-sf"/>
</dbReference>
<keyword evidence="4" id="KW-1185">Reference proteome</keyword>
<protein>
    <submittedName>
        <fullName evidence="3">LPXTG-site transpeptidase (Sortase) family protein</fullName>
    </submittedName>
</protein>
<comment type="caution">
    <text evidence="3">The sequence shown here is derived from an EMBL/GenBank/DDBJ whole genome shotgun (WGS) entry which is preliminary data.</text>
</comment>
<dbReference type="Proteomes" id="UP000295818">
    <property type="component" value="Unassembled WGS sequence"/>
</dbReference>
<name>A0ABY2BJL7_9ACTN</name>
<sequence>MAGAVLVLIGGYLEFRGDSSAADQGPSQPLAAASPAPSKASGSPAATAGTPTAVPPKTSKSPAKPKATSTRKSAASGSPIRVSVPRLGVSARILPILVRKGALIPPSNPRLVGWWSAGARPGAAVGSAIITGHTVHTGGGAFDDLDQLKAGDAVKVTTGKGSIAYTVVGVKVYRKKTLAKEAARLFDQTVPGRLVLVTCEDWDGTAYLSNAVVIAQPVA</sequence>
<dbReference type="SUPFAM" id="SSF63817">
    <property type="entry name" value="Sortase"/>
    <property type="match status" value="1"/>
</dbReference>
<dbReference type="Pfam" id="PF04203">
    <property type="entry name" value="Sortase"/>
    <property type="match status" value="1"/>
</dbReference>
<accession>A0ABY2BJL7</accession>
<feature type="region of interest" description="Disordered" evidence="2">
    <location>
        <begin position="18"/>
        <end position="79"/>
    </location>
</feature>
<dbReference type="Gene3D" id="2.40.260.10">
    <property type="entry name" value="Sortase"/>
    <property type="match status" value="1"/>
</dbReference>
<organism evidence="3 4">
    <name type="scientific">Kribbella orskensis</name>
    <dbReference type="NCBI Taxonomy" id="2512216"/>
    <lineage>
        <taxon>Bacteria</taxon>
        <taxon>Bacillati</taxon>
        <taxon>Actinomycetota</taxon>
        <taxon>Actinomycetes</taxon>
        <taxon>Propionibacteriales</taxon>
        <taxon>Kribbellaceae</taxon>
        <taxon>Kribbella</taxon>
    </lineage>
</organism>
<proteinExistence type="predicted"/>
<dbReference type="EMBL" id="SLWM01000006">
    <property type="protein sequence ID" value="TCO22776.1"/>
    <property type="molecule type" value="Genomic_DNA"/>
</dbReference>
<dbReference type="CDD" id="cd05829">
    <property type="entry name" value="Sortase_F"/>
    <property type="match status" value="1"/>
</dbReference>